<comment type="caution">
    <text evidence="2">The sequence shown here is derived from an EMBL/GenBank/DDBJ whole genome shotgun (WGS) entry which is preliminary data.</text>
</comment>
<keyword evidence="1" id="KW-0802">TPR repeat</keyword>
<dbReference type="PROSITE" id="PS50005">
    <property type="entry name" value="TPR"/>
    <property type="match status" value="1"/>
</dbReference>
<evidence type="ECO:0000313" key="2">
    <source>
        <dbReference type="EMBL" id="MBO8446695.1"/>
    </source>
</evidence>
<reference evidence="2" key="1">
    <citation type="submission" date="2020-10" db="EMBL/GenBank/DDBJ databases">
        <authorList>
            <person name="Gilroy R."/>
        </authorList>
    </citation>
    <scope>NUCLEOTIDE SEQUENCE</scope>
    <source>
        <strain evidence="2">D3-1215</strain>
    </source>
</reference>
<dbReference type="InterPro" id="IPR019734">
    <property type="entry name" value="TPR_rpt"/>
</dbReference>
<dbReference type="SUPFAM" id="SSF48452">
    <property type="entry name" value="TPR-like"/>
    <property type="match status" value="1"/>
</dbReference>
<gene>
    <name evidence="2" type="ORF">IAC32_02985</name>
</gene>
<dbReference type="Proteomes" id="UP000823637">
    <property type="component" value="Unassembled WGS sequence"/>
</dbReference>
<feature type="non-terminal residue" evidence="2">
    <location>
        <position position="297"/>
    </location>
</feature>
<dbReference type="Pfam" id="PF13432">
    <property type="entry name" value="TPR_16"/>
    <property type="match status" value="1"/>
</dbReference>
<proteinExistence type="predicted"/>
<dbReference type="Gene3D" id="1.25.40.10">
    <property type="entry name" value="Tetratricopeptide repeat domain"/>
    <property type="match status" value="2"/>
</dbReference>
<organism evidence="2 3">
    <name type="scientific">Candidatus Enterocola intestinipullorum</name>
    <dbReference type="NCBI Taxonomy" id="2840783"/>
    <lineage>
        <taxon>Bacteria</taxon>
        <taxon>Pseudomonadati</taxon>
        <taxon>Bacteroidota</taxon>
        <taxon>Bacteroidia</taxon>
        <taxon>Bacteroidales</taxon>
        <taxon>Candidatus Enterocola</taxon>
    </lineage>
</organism>
<protein>
    <submittedName>
        <fullName evidence="2">Tetratricopeptide repeat protein</fullName>
    </submittedName>
</protein>
<dbReference type="InterPro" id="IPR011990">
    <property type="entry name" value="TPR-like_helical_dom_sf"/>
</dbReference>
<name>A0A9D9EGZ0_9BACT</name>
<sequence length="297" mass="33977">MARKIKYTLAAVALICAFTQCSTKKNTWATRSYHYVTARYNVYFNAKQSYMKGVEAVKDASVDDYNQILDIYPGGDQTAANAGLADMKVVVEKCQKGIKLHSIVKKPKKNAARRNDPAYQAFMAKEEYNPMVQQCWLLMGMAQYQSMDYMAALATLGYAVRHFPDNRDVSTMAKIYMARCYNELGWFYESEDLLNKMGEADFIPKTNRMYVLARADLLLRQKQYKAAIPFLQTAIKNEKGELKSRLMFIYGQVLEEQGRFGEAFDQYKACINSNPPHQMEFNSFLNMARCYEGGNTG</sequence>
<accession>A0A9D9EGZ0</accession>
<feature type="repeat" description="TPR" evidence="1">
    <location>
        <begin position="244"/>
        <end position="277"/>
    </location>
</feature>
<evidence type="ECO:0000256" key="1">
    <source>
        <dbReference type="PROSITE-ProRule" id="PRU00339"/>
    </source>
</evidence>
<dbReference type="AlphaFoldDB" id="A0A9D9EGZ0"/>
<evidence type="ECO:0000313" key="3">
    <source>
        <dbReference type="Proteomes" id="UP000823637"/>
    </source>
</evidence>
<reference evidence="2" key="2">
    <citation type="journal article" date="2021" name="PeerJ">
        <title>Extensive microbial diversity within the chicken gut microbiome revealed by metagenomics and culture.</title>
        <authorList>
            <person name="Gilroy R."/>
            <person name="Ravi A."/>
            <person name="Getino M."/>
            <person name="Pursley I."/>
            <person name="Horton D.L."/>
            <person name="Alikhan N.F."/>
            <person name="Baker D."/>
            <person name="Gharbi K."/>
            <person name="Hall N."/>
            <person name="Watson M."/>
            <person name="Adriaenssens E.M."/>
            <person name="Foster-Nyarko E."/>
            <person name="Jarju S."/>
            <person name="Secka A."/>
            <person name="Antonio M."/>
            <person name="Oren A."/>
            <person name="Chaudhuri R.R."/>
            <person name="La Ragione R."/>
            <person name="Hildebrand F."/>
            <person name="Pallen M.J."/>
        </authorList>
    </citation>
    <scope>NUCLEOTIDE SEQUENCE</scope>
    <source>
        <strain evidence="2">D3-1215</strain>
    </source>
</reference>
<dbReference type="EMBL" id="JADIMR010000040">
    <property type="protein sequence ID" value="MBO8446695.1"/>
    <property type="molecule type" value="Genomic_DNA"/>
</dbReference>